<feature type="transmembrane region" description="Helical" evidence="6">
    <location>
        <begin position="132"/>
        <end position="149"/>
    </location>
</feature>
<keyword evidence="8" id="KW-1185">Reference proteome</keyword>
<keyword evidence="3 6" id="KW-0812">Transmembrane</keyword>
<feature type="transmembrane region" description="Helical" evidence="6">
    <location>
        <begin position="338"/>
        <end position="358"/>
    </location>
</feature>
<feature type="transmembrane region" description="Helical" evidence="6">
    <location>
        <begin position="58"/>
        <end position="78"/>
    </location>
</feature>
<gene>
    <name evidence="7" type="ORF">PXC00_10095</name>
</gene>
<evidence type="ECO:0000313" key="7">
    <source>
        <dbReference type="EMBL" id="WOC31559.1"/>
    </source>
</evidence>
<feature type="transmembrane region" description="Helical" evidence="6">
    <location>
        <begin position="161"/>
        <end position="180"/>
    </location>
</feature>
<dbReference type="Proteomes" id="UP001300604">
    <property type="component" value="Chromosome"/>
</dbReference>
<dbReference type="InterPro" id="IPR050833">
    <property type="entry name" value="Poly_Biosynth_Transport"/>
</dbReference>
<dbReference type="KEGG" id="carl:PXC00_10095"/>
<feature type="transmembrane region" description="Helical" evidence="6">
    <location>
        <begin position="186"/>
        <end position="204"/>
    </location>
</feature>
<reference evidence="8" key="1">
    <citation type="submission" date="2024-06" db="EMBL/GenBank/DDBJ databases">
        <title>Caproicibacterium argilliputei sp. nov, a novel caproic acid producing anaerobic bacterium isolated from pit mud.</title>
        <authorList>
            <person name="Zeng C."/>
        </authorList>
    </citation>
    <scope>NUCLEOTIDE SEQUENCE [LARGE SCALE GENOMIC DNA]</scope>
    <source>
        <strain evidence="8">ZCY20-5</strain>
    </source>
</reference>
<dbReference type="Pfam" id="PF01943">
    <property type="entry name" value="Polysacc_synt"/>
    <property type="match status" value="1"/>
</dbReference>
<feature type="transmembrane region" description="Helical" evidence="6">
    <location>
        <begin position="20"/>
        <end position="38"/>
    </location>
</feature>
<dbReference type="InterPro" id="IPR002797">
    <property type="entry name" value="Polysacc_synth"/>
</dbReference>
<dbReference type="PANTHER" id="PTHR30250">
    <property type="entry name" value="PST FAMILY PREDICTED COLANIC ACID TRANSPORTER"/>
    <property type="match status" value="1"/>
</dbReference>
<feature type="transmembrane region" description="Helical" evidence="6">
    <location>
        <begin position="308"/>
        <end position="332"/>
    </location>
</feature>
<accession>A0AA97D939</accession>
<keyword evidence="2" id="KW-1003">Cell membrane</keyword>
<evidence type="ECO:0000256" key="4">
    <source>
        <dbReference type="ARBA" id="ARBA00022989"/>
    </source>
</evidence>
<dbReference type="GO" id="GO:0005886">
    <property type="term" value="C:plasma membrane"/>
    <property type="evidence" value="ECO:0007669"/>
    <property type="project" value="UniProtKB-SubCell"/>
</dbReference>
<keyword evidence="4 6" id="KW-1133">Transmembrane helix</keyword>
<evidence type="ECO:0000256" key="5">
    <source>
        <dbReference type="ARBA" id="ARBA00023136"/>
    </source>
</evidence>
<dbReference type="AlphaFoldDB" id="A0AA97D939"/>
<organism evidence="7 8">
    <name type="scientific">Caproicibacterium argilliputei</name>
    <dbReference type="NCBI Taxonomy" id="3030016"/>
    <lineage>
        <taxon>Bacteria</taxon>
        <taxon>Bacillati</taxon>
        <taxon>Bacillota</taxon>
        <taxon>Clostridia</taxon>
        <taxon>Eubacteriales</taxon>
        <taxon>Oscillospiraceae</taxon>
        <taxon>Caproicibacterium</taxon>
    </lineage>
</organism>
<reference evidence="7 8" key="2">
    <citation type="submission" date="2024-06" db="EMBL/GenBank/DDBJ databases">
        <title>Caproicibacterium argilliputei sp. nov, a novel caproic acid producing anaerobic bacterium isolated from pit mud.</title>
        <authorList>
            <person name="Xia S."/>
        </authorList>
    </citation>
    <scope>NUCLEOTIDE SEQUENCE [LARGE SCALE GENOMIC DNA]</scope>
    <source>
        <strain evidence="7 8">ZCY20-5</strain>
    </source>
</reference>
<keyword evidence="5 6" id="KW-0472">Membrane</keyword>
<dbReference type="PANTHER" id="PTHR30250:SF11">
    <property type="entry name" value="O-ANTIGEN TRANSPORTER-RELATED"/>
    <property type="match status" value="1"/>
</dbReference>
<evidence type="ECO:0000256" key="6">
    <source>
        <dbReference type="SAM" id="Phobius"/>
    </source>
</evidence>
<feature type="transmembrane region" description="Helical" evidence="6">
    <location>
        <begin position="90"/>
        <end position="112"/>
    </location>
</feature>
<feature type="transmembrane region" description="Helical" evidence="6">
    <location>
        <begin position="370"/>
        <end position="391"/>
    </location>
</feature>
<evidence type="ECO:0000256" key="2">
    <source>
        <dbReference type="ARBA" id="ARBA00022475"/>
    </source>
</evidence>
<reference evidence="8" key="3">
    <citation type="submission" date="2024-06" db="EMBL/GenBank/DDBJ databases">
        <authorList>
            <person name="Zeng C."/>
        </authorList>
    </citation>
    <scope>NUCLEOTIDE SEQUENCE [LARGE SCALE GENOMIC DNA]</scope>
    <source>
        <strain evidence="8">ZCY20-5</strain>
    </source>
</reference>
<comment type="subcellular location">
    <subcellularLocation>
        <location evidence="1">Cell membrane</location>
        <topology evidence="1">Multi-pass membrane protein</topology>
    </subcellularLocation>
</comment>
<proteinExistence type="predicted"/>
<protein>
    <submittedName>
        <fullName evidence="7">Oligosaccharide flippase family protein</fullName>
    </submittedName>
</protein>
<feature type="transmembrane region" description="Helical" evidence="6">
    <location>
        <begin position="397"/>
        <end position="420"/>
    </location>
</feature>
<evidence type="ECO:0000313" key="8">
    <source>
        <dbReference type="Proteomes" id="UP001300604"/>
    </source>
</evidence>
<dbReference type="RefSeq" id="WP_275846391.1">
    <property type="nucleotide sequence ID" value="NZ_CP135996.1"/>
</dbReference>
<dbReference type="EMBL" id="CP135996">
    <property type="protein sequence ID" value="WOC31559.1"/>
    <property type="molecule type" value="Genomic_DNA"/>
</dbReference>
<evidence type="ECO:0000256" key="3">
    <source>
        <dbReference type="ARBA" id="ARBA00022692"/>
    </source>
</evidence>
<evidence type="ECO:0000256" key="1">
    <source>
        <dbReference type="ARBA" id="ARBA00004651"/>
    </source>
</evidence>
<sequence length="446" mass="48892">MKQKQKPQRSSMVRDTLSTFGTNAFGALLGIVGSLVILNRMDPDVKGLYNQVQIWGEGLFTCIGFSLNSAVIYYVARYKIKNTKAAVKKLTLIVGTLLLVVSAAVVVGLALLGNRISWQPFTNTPWPYLGSIVIYAGCSFLLNILMGVLRGENKFKSYNIINLLQKIFSTVFSVLALVWPTAALQVGSSIGISIAMSVMAYFMIRRWNGAPEEPVPENDFVVPAKPIFKYGLKAYVSNLMTYINTNVGNYVVQGAYGLGTLGLYNTAFTLMRQVWILPEAVGLVITSRVAAMQNDEDKTHITQLSCKIVMYITIVCAFLIVWLADIFVPILFSKYIGALAPLRYLIIGSIFVSFAKVLSNSISAFGRPELNILPTILGIAVNIAATIALIPSMSYNGVAVATSLSMMTQGLCSLVIFCIFTHTSPVRLILPTKNEIQLVKNVLHRK</sequence>
<name>A0AA97D939_9FIRM</name>